<protein>
    <recommendedName>
        <fullName evidence="3">Minor tail protein</fullName>
    </recommendedName>
</protein>
<evidence type="ECO:0008006" key="3">
    <source>
        <dbReference type="Google" id="ProtNLM"/>
    </source>
</evidence>
<comment type="caution">
    <text evidence="1">The sequence shown here is derived from an EMBL/GenBank/DDBJ whole genome shotgun (WGS) entry which is preliminary data.</text>
</comment>
<sequence>MAERSYPFDGGDGAFISEADWEAMASVWQDDGIIGDPSGAQLSITSQGVAGTLTAVAGRAVIRGFHYSLDANMGVSYTLNTHASLSRPDLVVLRLDRGLNKVAVAVKEGVPGGSTPTPTTSETVYEMPLASVSVPPNSAPVVQSGITDVRGFVSRGVRVVRNGAVPTEPGSLYYSSSSGRVRVVTPKAGTPGVMEDYALPRGGEVAPLSAAGSEQYPIGAPQGTMVWDSVAQSLMVLNGSGAWVAVGAGGGGPAPGTPYSAFKRRGTDLVVTGSTAVEDPLLKISIQKNDVFHFEGALFYRGAANNAASTLQLNHPDVGAGSITTGFDYHDGTTTTPRRQVHTTAVPALGAYGAPVAGTLYLCRVFGTFSNTTGSFGDLSFTYTLTSGTITILKGSYLKVSTA</sequence>
<dbReference type="Proteomes" id="UP001589646">
    <property type="component" value="Unassembled WGS sequence"/>
</dbReference>
<keyword evidence="2" id="KW-1185">Reference proteome</keyword>
<name>A0ABV5Q0P4_9ACTN</name>
<evidence type="ECO:0000313" key="2">
    <source>
        <dbReference type="Proteomes" id="UP001589646"/>
    </source>
</evidence>
<accession>A0ABV5Q0P4</accession>
<organism evidence="1 2">
    <name type="scientific">Nonomuraea roseola</name>
    <dbReference type="NCBI Taxonomy" id="46179"/>
    <lineage>
        <taxon>Bacteria</taxon>
        <taxon>Bacillati</taxon>
        <taxon>Actinomycetota</taxon>
        <taxon>Actinomycetes</taxon>
        <taxon>Streptosporangiales</taxon>
        <taxon>Streptosporangiaceae</taxon>
        <taxon>Nonomuraea</taxon>
    </lineage>
</organism>
<dbReference type="EMBL" id="JBHMCE010000006">
    <property type="protein sequence ID" value="MFB9529041.1"/>
    <property type="molecule type" value="Genomic_DNA"/>
</dbReference>
<evidence type="ECO:0000313" key="1">
    <source>
        <dbReference type="EMBL" id="MFB9529041.1"/>
    </source>
</evidence>
<dbReference type="RefSeq" id="WP_346128956.1">
    <property type="nucleotide sequence ID" value="NZ_BAAAXC010000015.1"/>
</dbReference>
<proteinExistence type="predicted"/>
<gene>
    <name evidence="1" type="ORF">ACFFRN_20720</name>
</gene>
<reference evidence="1 2" key="1">
    <citation type="submission" date="2024-09" db="EMBL/GenBank/DDBJ databases">
        <authorList>
            <person name="Sun Q."/>
            <person name="Mori K."/>
        </authorList>
    </citation>
    <scope>NUCLEOTIDE SEQUENCE [LARGE SCALE GENOMIC DNA]</scope>
    <source>
        <strain evidence="1 2">JCM 3323</strain>
    </source>
</reference>